<sequence>MPTKLVKQYIAELLPLLMHIINLSIAAGEFPQEWKTAFVVPLHK</sequence>
<proteinExistence type="predicted"/>
<comment type="caution">
    <text evidence="1">The sequence shown here is derived from an EMBL/GenBank/DDBJ whole genome shotgun (WGS) entry which is preliminary data.</text>
</comment>
<accession>A0AAD9MQ68</accession>
<reference evidence="1" key="1">
    <citation type="journal article" date="2023" name="Mol. Biol. Evol.">
        <title>Third-Generation Sequencing Reveals the Adaptive Role of the Epigenome in Three Deep-Sea Polychaetes.</title>
        <authorList>
            <person name="Perez M."/>
            <person name="Aroh O."/>
            <person name="Sun Y."/>
            <person name="Lan Y."/>
            <person name="Juniper S.K."/>
            <person name="Young C.R."/>
            <person name="Angers B."/>
            <person name="Qian P.Y."/>
        </authorList>
    </citation>
    <scope>NUCLEOTIDE SEQUENCE</scope>
    <source>
        <strain evidence="1">R07B-5</strain>
    </source>
</reference>
<protein>
    <submittedName>
        <fullName evidence="1">Uncharacterized protein</fullName>
    </submittedName>
</protein>
<gene>
    <name evidence="1" type="ORF">NP493_5084g00004</name>
</gene>
<evidence type="ECO:0000313" key="2">
    <source>
        <dbReference type="Proteomes" id="UP001209878"/>
    </source>
</evidence>
<evidence type="ECO:0000313" key="1">
    <source>
        <dbReference type="EMBL" id="KAK2141892.1"/>
    </source>
</evidence>
<dbReference type="EMBL" id="JAODUO010005064">
    <property type="protein sequence ID" value="KAK2141892.1"/>
    <property type="molecule type" value="Genomic_DNA"/>
</dbReference>
<keyword evidence="2" id="KW-1185">Reference proteome</keyword>
<dbReference type="AlphaFoldDB" id="A0AAD9MQ68"/>
<organism evidence="1 2">
    <name type="scientific">Ridgeia piscesae</name>
    <name type="common">Tubeworm</name>
    <dbReference type="NCBI Taxonomy" id="27915"/>
    <lineage>
        <taxon>Eukaryota</taxon>
        <taxon>Metazoa</taxon>
        <taxon>Spiralia</taxon>
        <taxon>Lophotrochozoa</taxon>
        <taxon>Annelida</taxon>
        <taxon>Polychaeta</taxon>
        <taxon>Sedentaria</taxon>
        <taxon>Canalipalpata</taxon>
        <taxon>Sabellida</taxon>
        <taxon>Siboglinidae</taxon>
        <taxon>Ridgeia</taxon>
    </lineage>
</organism>
<dbReference type="Proteomes" id="UP001209878">
    <property type="component" value="Unassembled WGS sequence"/>
</dbReference>
<name>A0AAD9MQ68_RIDPI</name>